<dbReference type="InParanoid" id="I7LY36"/>
<evidence type="ECO:0000259" key="5">
    <source>
        <dbReference type="Pfam" id="PF00441"/>
    </source>
</evidence>
<keyword evidence="9" id="KW-1185">Reference proteome</keyword>
<accession>I7LY36</accession>
<feature type="domain" description="Acyl-CoA oxidase/dehydrogenase middle" evidence="6">
    <location>
        <begin position="203"/>
        <end position="309"/>
    </location>
</feature>
<comment type="similarity">
    <text evidence="1 4">Belongs to the acyl-CoA dehydrogenase family.</text>
</comment>
<dbReference type="InterPro" id="IPR006091">
    <property type="entry name" value="Acyl-CoA_Oxase/DH_mid-dom"/>
</dbReference>
<dbReference type="SUPFAM" id="SSF56645">
    <property type="entry name" value="Acyl-CoA dehydrogenase NM domain-like"/>
    <property type="match status" value="1"/>
</dbReference>
<dbReference type="Pfam" id="PF00441">
    <property type="entry name" value="Acyl-CoA_dh_1"/>
    <property type="match status" value="1"/>
</dbReference>
<evidence type="ECO:0000313" key="8">
    <source>
        <dbReference type="EMBL" id="EAS07590.2"/>
    </source>
</evidence>
<keyword evidence="2 4" id="KW-0285">Flavoprotein</keyword>
<dbReference type="InterPro" id="IPR041504">
    <property type="entry name" value="AidB_N"/>
</dbReference>
<dbReference type="InterPro" id="IPR009075">
    <property type="entry name" value="AcylCo_DH/oxidase_C"/>
</dbReference>
<dbReference type="STRING" id="312017.I7LY36"/>
<dbReference type="KEGG" id="tet:TTHERM_00678560"/>
<dbReference type="GeneID" id="7836144"/>
<dbReference type="RefSeq" id="XP_001027832.2">
    <property type="nucleotide sequence ID" value="XM_001027832.3"/>
</dbReference>
<dbReference type="Gene3D" id="2.40.110.20">
    <property type="match status" value="1"/>
</dbReference>
<dbReference type="Pfam" id="PF02770">
    <property type="entry name" value="Acyl-CoA_dh_M"/>
    <property type="match status" value="1"/>
</dbReference>
<protein>
    <submittedName>
        <fullName evidence="8">Acyl-CoA dehydrogenase</fullName>
    </submittedName>
</protein>
<dbReference type="Pfam" id="PF18158">
    <property type="entry name" value="AidB_N"/>
    <property type="match status" value="1"/>
</dbReference>
<dbReference type="InterPro" id="IPR009100">
    <property type="entry name" value="AcylCoA_DH/oxidase_NM_dom_sf"/>
</dbReference>
<evidence type="ECO:0000256" key="1">
    <source>
        <dbReference type="ARBA" id="ARBA00009347"/>
    </source>
</evidence>
<comment type="cofactor">
    <cofactor evidence="4">
        <name>FAD</name>
        <dbReference type="ChEBI" id="CHEBI:57692"/>
    </cofactor>
</comment>
<dbReference type="AlphaFoldDB" id="I7LY36"/>
<evidence type="ECO:0000259" key="6">
    <source>
        <dbReference type="Pfam" id="PF02770"/>
    </source>
</evidence>
<evidence type="ECO:0000259" key="7">
    <source>
        <dbReference type="Pfam" id="PF18158"/>
    </source>
</evidence>
<dbReference type="PANTHER" id="PTHR42707:SF2">
    <property type="entry name" value="ACD11 DEHYDROGENASE"/>
    <property type="match status" value="1"/>
</dbReference>
<proteinExistence type="inferred from homology"/>
<evidence type="ECO:0000256" key="2">
    <source>
        <dbReference type="ARBA" id="ARBA00022630"/>
    </source>
</evidence>
<name>I7LY36_TETTS</name>
<dbReference type="Gene3D" id="6.10.250.600">
    <property type="match status" value="1"/>
</dbReference>
<dbReference type="SUPFAM" id="SSF47203">
    <property type="entry name" value="Acyl-CoA dehydrogenase C-terminal domain-like"/>
    <property type="match status" value="1"/>
</dbReference>
<dbReference type="PANTHER" id="PTHR42707">
    <property type="entry name" value="ACYL-COA DEHYDROGENASE"/>
    <property type="match status" value="1"/>
</dbReference>
<organism evidence="8 9">
    <name type="scientific">Tetrahymena thermophila (strain SB210)</name>
    <dbReference type="NCBI Taxonomy" id="312017"/>
    <lineage>
        <taxon>Eukaryota</taxon>
        <taxon>Sar</taxon>
        <taxon>Alveolata</taxon>
        <taxon>Ciliophora</taxon>
        <taxon>Intramacronucleata</taxon>
        <taxon>Oligohymenophorea</taxon>
        <taxon>Hymenostomatida</taxon>
        <taxon>Tetrahymenina</taxon>
        <taxon>Tetrahymenidae</taxon>
        <taxon>Tetrahymena</taxon>
    </lineage>
</organism>
<dbReference type="Gene3D" id="1.20.140.10">
    <property type="entry name" value="Butyryl-CoA Dehydrogenase, subunit A, domain 3"/>
    <property type="match status" value="1"/>
</dbReference>
<dbReference type="InterPro" id="IPR052904">
    <property type="entry name" value="Acyl-CoA_dehydrogenase-like"/>
</dbReference>
<dbReference type="eggNOG" id="KOG0137">
    <property type="taxonomic scope" value="Eukaryota"/>
</dbReference>
<evidence type="ECO:0000313" key="9">
    <source>
        <dbReference type="Proteomes" id="UP000009168"/>
    </source>
</evidence>
<feature type="domain" description="Adaptive response protein AidB N-terminal" evidence="7">
    <location>
        <begin position="36"/>
        <end position="173"/>
    </location>
</feature>
<reference evidence="9" key="1">
    <citation type="journal article" date="2006" name="PLoS Biol.">
        <title>Macronuclear genome sequence of the ciliate Tetrahymena thermophila, a model eukaryote.</title>
        <authorList>
            <person name="Eisen J.A."/>
            <person name="Coyne R.S."/>
            <person name="Wu M."/>
            <person name="Wu D."/>
            <person name="Thiagarajan M."/>
            <person name="Wortman J.R."/>
            <person name="Badger J.H."/>
            <person name="Ren Q."/>
            <person name="Amedeo P."/>
            <person name="Jones K.M."/>
            <person name="Tallon L.J."/>
            <person name="Delcher A.L."/>
            <person name="Salzberg S.L."/>
            <person name="Silva J.C."/>
            <person name="Haas B.J."/>
            <person name="Majoros W.H."/>
            <person name="Farzad M."/>
            <person name="Carlton J.M."/>
            <person name="Smith R.K. Jr."/>
            <person name="Garg J."/>
            <person name="Pearlman R.E."/>
            <person name="Karrer K.M."/>
            <person name="Sun L."/>
            <person name="Manning G."/>
            <person name="Elde N.C."/>
            <person name="Turkewitz A.P."/>
            <person name="Asai D.J."/>
            <person name="Wilkes D.E."/>
            <person name="Wang Y."/>
            <person name="Cai H."/>
            <person name="Collins K."/>
            <person name="Stewart B.A."/>
            <person name="Lee S.R."/>
            <person name="Wilamowska K."/>
            <person name="Weinberg Z."/>
            <person name="Ruzzo W.L."/>
            <person name="Wloga D."/>
            <person name="Gaertig J."/>
            <person name="Frankel J."/>
            <person name="Tsao C.-C."/>
            <person name="Gorovsky M.A."/>
            <person name="Keeling P.J."/>
            <person name="Waller R.F."/>
            <person name="Patron N.J."/>
            <person name="Cherry J.M."/>
            <person name="Stover N.A."/>
            <person name="Krieger C.J."/>
            <person name="del Toro C."/>
            <person name="Ryder H.F."/>
            <person name="Williamson S.C."/>
            <person name="Barbeau R.A."/>
            <person name="Hamilton E.P."/>
            <person name="Orias E."/>
        </authorList>
    </citation>
    <scope>NUCLEOTIDE SEQUENCE [LARGE SCALE GENOMIC DNA]</scope>
    <source>
        <strain evidence="9">SB210</strain>
    </source>
</reference>
<evidence type="ECO:0000256" key="4">
    <source>
        <dbReference type="RuleBase" id="RU362125"/>
    </source>
</evidence>
<sequence length="627" mass="71392">MQGINKYGLEKQEFDPVKHLEYLRSLHQEGPHLGNQYLEDSALNEYLKPLISSEILGKHQKDLEKLGDLAVNKMLDLAKQCEREQPQLVQFDAYGRRIDKLNLSNAWHKMHEISAEQGIVATAYDPQNGQYARLIQLIKLYIYSTSSGLYGCPLAMTDGASYVLTQVLAHDSKVLDKKVIGKIQDALNHLTTYNPAEFWTSGQWMTEKRGGSDVSGSTETVAVNYKPNKYRLYGYKWFSSATDCQVTLALARIIPEGAKLTLEEMHKIPLSLFLLKLRKKDKELNKIEIIRLKEKLGTKQLPTAELLLKGTPAYLISPVGKGIKYISHMLNITRLYNSAFAVGGMRRMIALCRDYSDRRAVFGNKLSKIPLQVKVLSDMEVTFRGNLILLLRVGYWLSKEQSNTATQMEGDLLRISSPILKLYSGKDVVRLCSEGLEYFGGLGYMENSHLPNLFRDSQVLAIWEGTTNVLCLDFYRAIVNNSSMDSYVKFIQSILLNVVSNENGLISKNLFKDNYTILVNEFNENQQQLNNLILSKEFPKYSHHLREIVFNFVRVFIGVLLLEHAMISGRDKDVDIFTRWLNISPKHVVNLSYDVQKVKKIGLDTDALDQQRGCGDKDSRGLIRPRF</sequence>
<gene>
    <name evidence="8" type="ORF">TTHERM_00678560</name>
</gene>
<keyword evidence="4" id="KW-0560">Oxidoreductase</keyword>
<dbReference type="InterPro" id="IPR036250">
    <property type="entry name" value="AcylCo_DH-like_C"/>
</dbReference>
<dbReference type="Proteomes" id="UP000009168">
    <property type="component" value="Unassembled WGS sequence"/>
</dbReference>
<dbReference type="GO" id="GO:0003995">
    <property type="term" value="F:acyl-CoA dehydrogenase activity"/>
    <property type="evidence" value="ECO:0007669"/>
    <property type="project" value="TreeGrafter"/>
</dbReference>
<dbReference type="EMBL" id="GG662216">
    <property type="protein sequence ID" value="EAS07590.2"/>
    <property type="molecule type" value="Genomic_DNA"/>
</dbReference>
<keyword evidence="3 4" id="KW-0274">FAD</keyword>
<dbReference type="OrthoDB" id="448314at2759"/>
<feature type="domain" description="Acyl-CoA dehydrogenase/oxidase C-terminal" evidence="5">
    <location>
        <begin position="320"/>
        <end position="477"/>
    </location>
</feature>
<evidence type="ECO:0000256" key="3">
    <source>
        <dbReference type="ARBA" id="ARBA00022827"/>
    </source>
</evidence>